<sequence>MASIDAIPAHSWVIVLLVTALVCGISLCTLAHCLRWLIFSDEGWTFRKRINWTFVVVSFLILALNVVALVLICWQLERRVIHLESVLTSTNYHTPSWVELIKCASFNSVALLADSILIYRCWHLYGKSVAVVAFPATLWVGGVACTAIQAYLQVSQAYEGDIGSYSWGPVSMAFGPGIVPLSYLASTGALNVYCIFVLIYRIHKVAKQTKEFSSIRNLRYIIRILAESGSLYLSVTLGHSIAWITANDMAIEVLSNINMTVLSIAFHLVIIRSAQNRIESDENRESQHISTLRFHSVSMTVSANSILMADDSGRARSLKD</sequence>
<comment type="caution">
    <text evidence="2">The sequence shown here is derived from an EMBL/GenBank/DDBJ whole genome shotgun (WGS) entry which is preliminary data.</text>
</comment>
<keyword evidence="1" id="KW-1133">Transmembrane helix</keyword>
<protein>
    <submittedName>
        <fullName evidence="2">Uncharacterized protein</fullName>
    </submittedName>
</protein>
<keyword evidence="3" id="KW-1185">Reference proteome</keyword>
<feature type="transmembrane region" description="Helical" evidence="1">
    <location>
        <begin position="12"/>
        <end position="38"/>
    </location>
</feature>
<feature type="transmembrane region" description="Helical" evidence="1">
    <location>
        <begin position="131"/>
        <end position="152"/>
    </location>
</feature>
<evidence type="ECO:0000313" key="2">
    <source>
        <dbReference type="EMBL" id="KAF9446496.1"/>
    </source>
</evidence>
<feature type="transmembrane region" description="Helical" evidence="1">
    <location>
        <begin position="220"/>
        <end position="244"/>
    </location>
</feature>
<dbReference type="AlphaFoldDB" id="A0A9P6BZP8"/>
<keyword evidence="1" id="KW-0472">Membrane</keyword>
<proteinExistence type="predicted"/>
<accession>A0A9P6BZP8</accession>
<feature type="transmembrane region" description="Helical" evidence="1">
    <location>
        <begin position="50"/>
        <end position="77"/>
    </location>
</feature>
<name>A0A9P6BZP8_9AGAR</name>
<gene>
    <name evidence="2" type="ORF">P691DRAFT_183165</name>
</gene>
<evidence type="ECO:0000256" key="1">
    <source>
        <dbReference type="SAM" id="Phobius"/>
    </source>
</evidence>
<feature type="transmembrane region" description="Helical" evidence="1">
    <location>
        <begin position="172"/>
        <end position="199"/>
    </location>
</feature>
<keyword evidence="1" id="KW-0812">Transmembrane</keyword>
<dbReference type="OrthoDB" id="3357408at2759"/>
<organism evidence="2 3">
    <name type="scientific">Macrolepiota fuliginosa MF-IS2</name>
    <dbReference type="NCBI Taxonomy" id="1400762"/>
    <lineage>
        <taxon>Eukaryota</taxon>
        <taxon>Fungi</taxon>
        <taxon>Dikarya</taxon>
        <taxon>Basidiomycota</taxon>
        <taxon>Agaricomycotina</taxon>
        <taxon>Agaricomycetes</taxon>
        <taxon>Agaricomycetidae</taxon>
        <taxon>Agaricales</taxon>
        <taxon>Agaricineae</taxon>
        <taxon>Agaricaceae</taxon>
        <taxon>Macrolepiota</taxon>
    </lineage>
</organism>
<evidence type="ECO:0000313" key="3">
    <source>
        <dbReference type="Proteomes" id="UP000807342"/>
    </source>
</evidence>
<dbReference type="EMBL" id="MU151242">
    <property type="protein sequence ID" value="KAF9446496.1"/>
    <property type="molecule type" value="Genomic_DNA"/>
</dbReference>
<reference evidence="2" key="1">
    <citation type="submission" date="2020-11" db="EMBL/GenBank/DDBJ databases">
        <authorList>
            <consortium name="DOE Joint Genome Institute"/>
            <person name="Ahrendt S."/>
            <person name="Riley R."/>
            <person name="Andreopoulos W."/>
            <person name="Labutti K."/>
            <person name="Pangilinan J."/>
            <person name="Ruiz-Duenas F.J."/>
            <person name="Barrasa J.M."/>
            <person name="Sanchez-Garcia M."/>
            <person name="Camarero S."/>
            <person name="Miyauchi S."/>
            <person name="Serrano A."/>
            <person name="Linde D."/>
            <person name="Babiker R."/>
            <person name="Drula E."/>
            <person name="Ayuso-Fernandez I."/>
            <person name="Pacheco R."/>
            <person name="Padilla G."/>
            <person name="Ferreira P."/>
            <person name="Barriuso J."/>
            <person name="Kellner H."/>
            <person name="Castanera R."/>
            <person name="Alfaro M."/>
            <person name="Ramirez L."/>
            <person name="Pisabarro A.G."/>
            <person name="Kuo A."/>
            <person name="Tritt A."/>
            <person name="Lipzen A."/>
            <person name="He G."/>
            <person name="Yan M."/>
            <person name="Ng V."/>
            <person name="Cullen D."/>
            <person name="Martin F."/>
            <person name="Rosso M.-N."/>
            <person name="Henrissat B."/>
            <person name="Hibbett D."/>
            <person name="Martinez A.T."/>
            <person name="Grigoriev I.V."/>
        </authorList>
    </citation>
    <scope>NUCLEOTIDE SEQUENCE</scope>
    <source>
        <strain evidence="2">MF-IS2</strain>
    </source>
</reference>
<feature type="transmembrane region" description="Helical" evidence="1">
    <location>
        <begin position="250"/>
        <end position="271"/>
    </location>
</feature>
<dbReference type="Proteomes" id="UP000807342">
    <property type="component" value="Unassembled WGS sequence"/>
</dbReference>